<dbReference type="Proteomes" id="UP001234989">
    <property type="component" value="Chromosome 5"/>
</dbReference>
<keyword evidence="2" id="KW-1185">Reference proteome</keyword>
<dbReference type="AlphaFoldDB" id="A0AAF0TYG9"/>
<accession>A0AAF0TYG9</accession>
<name>A0AAF0TYG9_SOLVR</name>
<organism evidence="1 2">
    <name type="scientific">Solanum verrucosum</name>
    <dbReference type="NCBI Taxonomy" id="315347"/>
    <lineage>
        <taxon>Eukaryota</taxon>
        <taxon>Viridiplantae</taxon>
        <taxon>Streptophyta</taxon>
        <taxon>Embryophyta</taxon>
        <taxon>Tracheophyta</taxon>
        <taxon>Spermatophyta</taxon>
        <taxon>Magnoliopsida</taxon>
        <taxon>eudicotyledons</taxon>
        <taxon>Gunneridae</taxon>
        <taxon>Pentapetalae</taxon>
        <taxon>asterids</taxon>
        <taxon>lamiids</taxon>
        <taxon>Solanales</taxon>
        <taxon>Solanaceae</taxon>
        <taxon>Solanoideae</taxon>
        <taxon>Solaneae</taxon>
        <taxon>Solanum</taxon>
    </lineage>
</organism>
<protein>
    <submittedName>
        <fullName evidence="1">Uncharacterized protein</fullName>
    </submittedName>
</protein>
<proteinExistence type="predicted"/>
<gene>
    <name evidence="1" type="ORF">MTR67_023183</name>
</gene>
<evidence type="ECO:0000313" key="1">
    <source>
        <dbReference type="EMBL" id="WMV29798.1"/>
    </source>
</evidence>
<evidence type="ECO:0000313" key="2">
    <source>
        <dbReference type="Proteomes" id="UP001234989"/>
    </source>
</evidence>
<reference evidence="1" key="1">
    <citation type="submission" date="2023-08" db="EMBL/GenBank/DDBJ databases">
        <title>A de novo genome assembly of Solanum verrucosum Schlechtendal, a Mexican diploid species geographically isolated from the other diploid A-genome species in potato relatives.</title>
        <authorList>
            <person name="Hosaka K."/>
        </authorList>
    </citation>
    <scope>NUCLEOTIDE SEQUENCE</scope>
    <source>
        <tissue evidence="1">Young leaves</tissue>
    </source>
</reference>
<sequence>MSIQYHLSKVNVEEDVVSRLSIGSVAHLKDGKNELVSDIHRLGRLGVRLVHYNEGGVVFQNWSKSYFLSDVKPKQDLDQASVFRHASSLHETDSQTVNGSTVRTGTLTVSIYGSTVQSVDEFTDRQWPPWFHTLSDFPDLPSMPSLLIYDHHLRSVTGPTDRRSPP</sequence>
<dbReference type="EMBL" id="CP133616">
    <property type="protein sequence ID" value="WMV29798.1"/>
    <property type="molecule type" value="Genomic_DNA"/>
</dbReference>